<dbReference type="PIRSF" id="PIRSF036794">
    <property type="entry name" value="UCP_erythr_ester"/>
    <property type="match status" value="1"/>
</dbReference>
<dbReference type="EMBL" id="PXOG01000324">
    <property type="protein sequence ID" value="RGP61013.1"/>
    <property type="molecule type" value="Genomic_DNA"/>
</dbReference>
<dbReference type="CDD" id="cd14728">
    <property type="entry name" value="Ere-like"/>
    <property type="match status" value="1"/>
</dbReference>
<dbReference type="Pfam" id="PF05139">
    <property type="entry name" value="Erythro_esteras"/>
    <property type="match status" value="1"/>
</dbReference>
<dbReference type="AlphaFoldDB" id="A0A395RLT3"/>
<dbReference type="STRING" id="694270.A0A395RLT3"/>
<gene>
    <name evidence="1" type="ORF">FLONG3_10671</name>
</gene>
<dbReference type="Gene3D" id="3.40.1660.10">
    <property type="entry name" value="EreA-like (biosynthetic domain)"/>
    <property type="match status" value="1"/>
</dbReference>
<evidence type="ECO:0000313" key="1">
    <source>
        <dbReference type="EMBL" id="RGP61013.1"/>
    </source>
</evidence>
<accession>A0A395RLT3</accession>
<proteinExistence type="predicted"/>
<evidence type="ECO:0000313" key="2">
    <source>
        <dbReference type="Proteomes" id="UP000266234"/>
    </source>
</evidence>
<keyword evidence="2" id="KW-1185">Reference proteome</keyword>
<dbReference type="SUPFAM" id="SSF159501">
    <property type="entry name" value="EreA/ChaN-like"/>
    <property type="match status" value="1"/>
</dbReference>
<dbReference type="InterPro" id="IPR007815">
    <property type="entry name" value="Emycin_Estase"/>
</dbReference>
<comment type="caution">
    <text evidence="1">The sequence shown here is derived from an EMBL/GenBank/DDBJ whole genome shotgun (WGS) entry which is preliminary data.</text>
</comment>
<dbReference type="PANTHER" id="PTHR31299">
    <property type="entry name" value="ESTERASE, PUTATIVE (AFU_ORTHOLOGUE AFUA_1G05850)-RELATED"/>
    <property type="match status" value="1"/>
</dbReference>
<reference evidence="1 2" key="1">
    <citation type="journal article" date="2018" name="PLoS Pathog.">
        <title>Evolution of structural diversity of trichothecenes, a family of toxins produced by plant pathogenic and entomopathogenic fungi.</title>
        <authorList>
            <person name="Proctor R.H."/>
            <person name="McCormick S.P."/>
            <person name="Kim H.S."/>
            <person name="Cardoza R.E."/>
            <person name="Stanley A.M."/>
            <person name="Lindo L."/>
            <person name="Kelly A."/>
            <person name="Brown D.W."/>
            <person name="Lee T."/>
            <person name="Vaughan M.M."/>
            <person name="Alexander N.J."/>
            <person name="Busman M."/>
            <person name="Gutierrez S."/>
        </authorList>
    </citation>
    <scope>NUCLEOTIDE SEQUENCE [LARGE SCALE GENOMIC DNA]</scope>
    <source>
        <strain evidence="1 2">NRRL 20695</strain>
    </source>
</reference>
<name>A0A395RLT3_9HYPO</name>
<dbReference type="InterPro" id="IPR052036">
    <property type="entry name" value="Hydrolase/PRTase-associated"/>
</dbReference>
<dbReference type="Gene3D" id="3.30.1870.10">
    <property type="entry name" value="EreA-like, domain 2"/>
    <property type="match status" value="1"/>
</dbReference>
<organism evidence="1 2">
    <name type="scientific">Fusarium longipes</name>
    <dbReference type="NCBI Taxonomy" id="694270"/>
    <lineage>
        <taxon>Eukaryota</taxon>
        <taxon>Fungi</taxon>
        <taxon>Dikarya</taxon>
        <taxon>Ascomycota</taxon>
        <taxon>Pezizomycotina</taxon>
        <taxon>Sordariomycetes</taxon>
        <taxon>Hypocreomycetidae</taxon>
        <taxon>Hypocreales</taxon>
        <taxon>Nectriaceae</taxon>
        <taxon>Fusarium</taxon>
    </lineage>
</organism>
<dbReference type="GO" id="GO:0046677">
    <property type="term" value="P:response to antibiotic"/>
    <property type="evidence" value="ECO:0007669"/>
    <property type="project" value="InterPro"/>
</dbReference>
<dbReference type="Proteomes" id="UP000266234">
    <property type="component" value="Unassembled WGS sequence"/>
</dbReference>
<sequence>MESSTIEQLKTQVTPFKSITQDSDTITNYFDSFGDCKVLLIGDASHGTSEFYSVRAEITKYMIENHGFNIVAVEADWPDAEHVDRYVRHLPGPGQGAVETIQMAEKKKREPPFLRFPTWMWRNIEVHDFVEWMRSYNSGRKVEEAAGFYGLDLYSMGTSMKAVIDYLDTVDKDMAKVARRRYVNLMDWSEDPHEYGLESLAVSFKGYEDDVVAMLKDLLRKRMEYSAALHDGVEFHSGEQNARVVKDAEQYYKSMYRGRCESWNLRDTHMFETLTRVLEHRGHGSKAIVWAHNSHIGDARATSMSWASHELNIGELCKRSFGDDALSIGTGTNTGTVAAAQSWDGDMNIMRVRPGLPGSYEELMHATGVSNFVLDLRRGKCSKKLREALRGERLERFIGVIYRPETEKASHYSYAILPDQFDGYIWFDESKHVGTLEVHQPRSPLEYHETWPFGL</sequence>
<dbReference type="InterPro" id="IPR014622">
    <property type="entry name" value="UCP036794_erythomycin"/>
</dbReference>
<protein>
    <submittedName>
        <fullName evidence="1">Erythromycin esterase</fullName>
    </submittedName>
</protein>
<dbReference type="OrthoDB" id="413649at2759"/>
<dbReference type="PANTHER" id="PTHR31299:SF0">
    <property type="entry name" value="ESTERASE, PUTATIVE (AFU_ORTHOLOGUE AFUA_1G05850)-RELATED"/>
    <property type="match status" value="1"/>
</dbReference>